<proteinExistence type="predicted"/>
<sequence>MRKLFLIILLIVITQSCSTKYHGYVYDFDKETPLNKVKVYYKDSTDFVLSNKEGYFEVKKSTTIKYLLFEKEDYRRFSLSTFDRQNEFIKEQPFGDTIYLISKNSKHRRPQIALPIRN</sequence>
<dbReference type="SUPFAM" id="SSF49464">
    <property type="entry name" value="Carboxypeptidase regulatory domain-like"/>
    <property type="match status" value="1"/>
</dbReference>
<comment type="caution">
    <text evidence="1">The sequence shown here is derived from an EMBL/GenBank/DDBJ whole genome shotgun (WGS) entry which is preliminary data.</text>
</comment>
<dbReference type="AlphaFoldDB" id="A0A3E0HWY5"/>
<protein>
    <recommendedName>
        <fullName evidence="3">Carboxypeptidase-like protein</fullName>
    </recommendedName>
</protein>
<accession>A0A3E0HWY5</accession>
<dbReference type="RefSeq" id="WP_115901059.1">
    <property type="nucleotide sequence ID" value="NZ_QUNS01000004.1"/>
</dbReference>
<evidence type="ECO:0000313" key="1">
    <source>
        <dbReference type="EMBL" id="REH50455.1"/>
    </source>
</evidence>
<dbReference type="EMBL" id="QUNS01000004">
    <property type="protein sequence ID" value="REH50455.1"/>
    <property type="molecule type" value="Genomic_DNA"/>
</dbReference>
<gene>
    <name evidence="1" type="ORF">C7448_10467</name>
</gene>
<dbReference type="OrthoDB" id="1260136at2"/>
<name>A0A3E0HWY5_9FLAO</name>
<evidence type="ECO:0000313" key="2">
    <source>
        <dbReference type="Proteomes" id="UP000256884"/>
    </source>
</evidence>
<dbReference type="Proteomes" id="UP000256884">
    <property type="component" value="Unassembled WGS sequence"/>
</dbReference>
<reference evidence="1 2" key="1">
    <citation type="submission" date="2018-08" db="EMBL/GenBank/DDBJ databases">
        <title>Genomic Encyclopedia of Type Strains, Phase IV (KMG-IV): sequencing the most valuable type-strain genomes for metagenomic binning, comparative biology and taxonomic classification.</title>
        <authorList>
            <person name="Goeker M."/>
        </authorList>
    </citation>
    <scope>NUCLEOTIDE SEQUENCE [LARGE SCALE GENOMIC DNA]</scope>
    <source>
        <strain evidence="1 2">DSM 18841</strain>
    </source>
</reference>
<dbReference type="InterPro" id="IPR008969">
    <property type="entry name" value="CarboxyPept-like_regulatory"/>
</dbReference>
<keyword evidence="2" id="KW-1185">Reference proteome</keyword>
<dbReference type="PROSITE" id="PS51257">
    <property type="entry name" value="PROKAR_LIPOPROTEIN"/>
    <property type="match status" value="1"/>
</dbReference>
<organism evidence="1 2">
    <name type="scientific">Tenacibaculum gallaicum</name>
    <dbReference type="NCBI Taxonomy" id="561505"/>
    <lineage>
        <taxon>Bacteria</taxon>
        <taxon>Pseudomonadati</taxon>
        <taxon>Bacteroidota</taxon>
        <taxon>Flavobacteriia</taxon>
        <taxon>Flavobacteriales</taxon>
        <taxon>Flavobacteriaceae</taxon>
        <taxon>Tenacibaculum</taxon>
    </lineage>
</organism>
<evidence type="ECO:0008006" key="3">
    <source>
        <dbReference type="Google" id="ProtNLM"/>
    </source>
</evidence>